<keyword evidence="5" id="KW-0378">Hydrolase</keyword>
<feature type="short sequence motif" description="Histidine triad motif" evidence="2 3">
    <location>
        <begin position="91"/>
        <end position="95"/>
    </location>
</feature>
<dbReference type="Gene3D" id="3.30.428.10">
    <property type="entry name" value="HIT-like"/>
    <property type="match status" value="1"/>
</dbReference>
<evidence type="ECO:0000313" key="5">
    <source>
        <dbReference type="EMBL" id="KQM08850.1"/>
    </source>
</evidence>
<dbReference type="InterPro" id="IPR001310">
    <property type="entry name" value="Histidine_triad_HIT"/>
</dbReference>
<gene>
    <name evidence="5" type="ORF">AL399_04920</name>
</gene>
<evidence type="ECO:0000256" key="2">
    <source>
        <dbReference type="PIRSR" id="PIRSR601310-3"/>
    </source>
</evidence>
<sequence length="133" mass="14953">MPTLFTRIIQGEIPCHRVAESDLFLAFLDINPLRAGHTLVVPKVEQDYIFNLPPEYLQGMLPFAQRVARAIELVVTCKRIGLAVIGLEVPHAHLHLVPISQEGDLNFTNPRAKLTDQEFKELATKIARAYQAL</sequence>
<dbReference type="SUPFAM" id="SSF54197">
    <property type="entry name" value="HIT-like"/>
    <property type="match status" value="1"/>
</dbReference>
<proteinExistence type="predicted"/>
<dbReference type="PATRIC" id="fig|1702214.3.peg.1995"/>
<evidence type="ECO:0000256" key="3">
    <source>
        <dbReference type="PROSITE-ProRule" id="PRU00464"/>
    </source>
</evidence>
<name>A0A0Q4B4P2_9BACT</name>
<dbReference type="InterPro" id="IPR011146">
    <property type="entry name" value="HIT-like"/>
</dbReference>
<evidence type="ECO:0000313" key="6">
    <source>
        <dbReference type="Proteomes" id="UP000054172"/>
    </source>
</evidence>
<dbReference type="PANTHER" id="PTHR46648:SF1">
    <property type="entry name" value="ADENOSINE 5'-MONOPHOSPHORAMIDASE HNT1"/>
    <property type="match status" value="1"/>
</dbReference>
<dbReference type="PRINTS" id="PR00332">
    <property type="entry name" value="HISTRIAD"/>
</dbReference>
<dbReference type="GO" id="GO:0009117">
    <property type="term" value="P:nucleotide metabolic process"/>
    <property type="evidence" value="ECO:0007669"/>
    <property type="project" value="TreeGrafter"/>
</dbReference>
<dbReference type="Proteomes" id="UP000054172">
    <property type="component" value="Unassembled WGS sequence"/>
</dbReference>
<dbReference type="EMBL" id="LIIK01000019">
    <property type="protein sequence ID" value="KQM08850.1"/>
    <property type="molecule type" value="Genomic_DNA"/>
</dbReference>
<reference evidence="5" key="1">
    <citation type="submission" date="2015-08" db="EMBL/GenBank/DDBJ databases">
        <title>Candidatus Bacteriodes Periocalifornicus.</title>
        <authorList>
            <person name="McLean J.S."/>
            <person name="Kelley S."/>
        </authorList>
    </citation>
    <scope>NUCLEOTIDE SEQUENCE [LARGE SCALE GENOMIC DNA]</scope>
    <source>
        <strain evidence="5">12B</strain>
    </source>
</reference>
<accession>A0A0Q4B4P2</accession>
<keyword evidence="6" id="KW-1185">Reference proteome</keyword>
<evidence type="ECO:0000259" key="4">
    <source>
        <dbReference type="PROSITE" id="PS51084"/>
    </source>
</evidence>
<dbReference type="STRING" id="1702214.AL399_04920"/>
<dbReference type="PROSITE" id="PS51084">
    <property type="entry name" value="HIT_2"/>
    <property type="match status" value="1"/>
</dbReference>
<evidence type="ECO:0000256" key="1">
    <source>
        <dbReference type="PIRSR" id="PIRSR601310-1"/>
    </source>
</evidence>
<dbReference type="AlphaFoldDB" id="A0A0Q4B4P2"/>
<protein>
    <submittedName>
        <fullName evidence="5">HIT family hydrolase</fullName>
    </submittedName>
</protein>
<feature type="active site" description="Tele-AMP-histidine intermediate" evidence="1">
    <location>
        <position position="93"/>
    </location>
</feature>
<dbReference type="GO" id="GO:0016787">
    <property type="term" value="F:hydrolase activity"/>
    <property type="evidence" value="ECO:0007669"/>
    <property type="project" value="UniProtKB-KW"/>
</dbReference>
<organism evidence="5 6">
    <name type="scientific">Candidatus [Bacteroides] periocalifornicus</name>
    <dbReference type="NCBI Taxonomy" id="1702214"/>
    <lineage>
        <taxon>Bacteria</taxon>
        <taxon>Pseudomonadati</taxon>
        <taxon>Bacteroidota</taxon>
    </lineage>
</organism>
<dbReference type="Pfam" id="PF01230">
    <property type="entry name" value="HIT"/>
    <property type="match status" value="1"/>
</dbReference>
<dbReference type="InterPro" id="IPR036265">
    <property type="entry name" value="HIT-like_sf"/>
</dbReference>
<dbReference type="PANTHER" id="PTHR46648">
    <property type="entry name" value="HIT FAMILY PROTEIN 1"/>
    <property type="match status" value="1"/>
</dbReference>
<comment type="caution">
    <text evidence="5">The sequence shown here is derived from an EMBL/GenBank/DDBJ whole genome shotgun (WGS) entry which is preliminary data.</text>
</comment>
<feature type="domain" description="HIT" evidence="4">
    <location>
        <begin position="4"/>
        <end position="107"/>
    </location>
</feature>